<dbReference type="GO" id="GO:0009279">
    <property type="term" value="C:cell outer membrane"/>
    <property type="evidence" value="ECO:0007669"/>
    <property type="project" value="UniProtKB-SubCell"/>
</dbReference>
<dbReference type="GO" id="GO:0015344">
    <property type="term" value="F:siderophore uptake transmembrane transporter activity"/>
    <property type="evidence" value="ECO:0007669"/>
    <property type="project" value="TreeGrafter"/>
</dbReference>
<dbReference type="PANTHER" id="PTHR30069:SF29">
    <property type="entry name" value="HEMOGLOBIN AND HEMOGLOBIN-HAPTOGLOBIN-BINDING PROTEIN 1-RELATED"/>
    <property type="match status" value="1"/>
</dbReference>
<evidence type="ECO:0000256" key="5">
    <source>
        <dbReference type="ARBA" id="ARBA00022729"/>
    </source>
</evidence>
<dbReference type="Gene3D" id="2.60.40.1120">
    <property type="entry name" value="Carboxypeptidase-like, regulatory domain"/>
    <property type="match status" value="1"/>
</dbReference>
<feature type="chain" id="PRO_5022150178" evidence="9">
    <location>
        <begin position="20"/>
        <end position="731"/>
    </location>
</feature>
<evidence type="ECO:0000256" key="8">
    <source>
        <dbReference type="PROSITE-ProRule" id="PRU01360"/>
    </source>
</evidence>
<evidence type="ECO:0000256" key="6">
    <source>
        <dbReference type="ARBA" id="ARBA00023136"/>
    </source>
</evidence>
<protein>
    <submittedName>
        <fullName evidence="11">Iron complex outermembrane recepter protein</fullName>
    </submittedName>
</protein>
<evidence type="ECO:0000313" key="12">
    <source>
        <dbReference type="Proteomes" id="UP000315971"/>
    </source>
</evidence>
<feature type="domain" description="TonB-dependent receptor plug" evidence="10">
    <location>
        <begin position="119"/>
        <end position="227"/>
    </location>
</feature>
<name>A0A521E8Y7_9SPHI</name>
<proteinExistence type="inferred from homology"/>
<evidence type="ECO:0000313" key="11">
    <source>
        <dbReference type="EMBL" id="SMO79911.1"/>
    </source>
</evidence>
<dbReference type="AlphaFoldDB" id="A0A521E8Y7"/>
<keyword evidence="7 8" id="KW-0998">Cell outer membrane</keyword>
<evidence type="ECO:0000256" key="7">
    <source>
        <dbReference type="ARBA" id="ARBA00023237"/>
    </source>
</evidence>
<dbReference type="EMBL" id="FXSZ01000012">
    <property type="protein sequence ID" value="SMO79911.1"/>
    <property type="molecule type" value="Genomic_DNA"/>
</dbReference>
<evidence type="ECO:0000256" key="4">
    <source>
        <dbReference type="ARBA" id="ARBA00022692"/>
    </source>
</evidence>
<dbReference type="InterPro" id="IPR039426">
    <property type="entry name" value="TonB-dep_rcpt-like"/>
</dbReference>
<keyword evidence="3 8" id="KW-1134">Transmembrane beta strand</keyword>
<dbReference type="PANTHER" id="PTHR30069">
    <property type="entry name" value="TONB-DEPENDENT OUTER MEMBRANE RECEPTOR"/>
    <property type="match status" value="1"/>
</dbReference>
<dbReference type="RefSeq" id="WP_142604623.1">
    <property type="nucleotide sequence ID" value="NZ_FXSZ01000012.1"/>
</dbReference>
<accession>A0A521E8Y7</accession>
<reference evidence="11 12" key="1">
    <citation type="submission" date="2017-05" db="EMBL/GenBank/DDBJ databases">
        <authorList>
            <person name="Varghese N."/>
            <person name="Submissions S."/>
        </authorList>
    </citation>
    <scope>NUCLEOTIDE SEQUENCE [LARGE SCALE GENOMIC DNA]</scope>
    <source>
        <strain evidence="11 12">DSM 21342</strain>
    </source>
</reference>
<evidence type="ECO:0000256" key="9">
    <source>
        <dbReference type="SAM" id="SignalP"/>
    </source>
</evidence>
<dbReference type="SUPFAM" id="SSF56935">
    <property type="entry name" value="Porins"/>
    <property type="match status" value="1"/>
</dbReference>
<dbReference type="InterPro" id="IPR036942">
    <property type="entry name" value="Beta-barrel_TonB_sf"/>
</dbReference>
<dbReference type="GO" id="GO:0044718">
    <property type="term" value="P:siderophore transmembrane transport"/>
    <property type="evidence" value="ECO:0007669"/>
    <property type="project" value="TreeGrafter"/>
</dbReference>
<dbReference type="Gene3D" id="2.40.170.20">
    <property type="entry name" value="TonB-dependent receptor, beta-barrel domain"/>
    <property type="match status" value="1"/>
</dbReference>
<evidence type="ECO:0000259" key="10">
    <source>
        <dbReference type="Pfam" id="PF07715"/>
    </source>
</evidence>
<gene>
    <name evidence="11" type="ORF">SAMN06265350_11230</name>
</gene>
<dbReference type="InterPro" id="IPR037066">
    <property type="entry name" value="Plug_dom_sf"/>
</dbReference>
<feature type="signal peptide" evidence="9">
    <location>
        <begin position="1"/>
        <end position="19"/>
    </location>
</feature>
<dbReference type="Pfam" id="PF07715">
    <property type="entry name" value="Plug"/>
    <property type="match status" value="1"/>
</dbReference>
<comment type="subcellular location">
    <subcellularLocation>
        <location evidence="1 8">Cell outer membrane</location>
        <topology evidence="1 8">Multi-pass membrane protein</topology>
    </subcellularLocation>
</comment>
<comment type="similarity">
    <text evidence="8">Belongs to the TonB-dependent receptor family.</text>
</comment>
<evidence type="ECO:0000256" key="2">
    <source>
        <dbReference type="ARBA" id="ARBA00022448"/>
    </source>
</evidence>
<dbReference type="Pfam" id="PF13715">
    <property type="entry name" value="CarbopepD_reg_2"/>
    <property type="match status" value="1"/>
</dbReference>
<keyword evidence="4 8" id="KW-0812">Transmembrane</keyword>
<evidence type="ECO:0000256" key="1">
    <source>
        <dbReference type="ARBA" id="ARBA00004571"/>
    </source>
</evidence>
<keyword evidence="5 9" id="KW-0732">Signal</keyword>
<dbReference type="InterPro" id="IPR008969">
    <property type="entry name" value="CarboxyPept-like_regulatory"/>
</dbReference>
<sequence length="731" mass="81713">MRKIFILLLLMGMSNLLYAQNSLRITIRSAEKNEPLAGVTTLIKGLNRSAYSDHEGILILKNVPSGKQILEFKLLGFKSKIDTVVVSENKTTEHKVVLNPEQEEIEEVVVSTTRRSRSISDLPTRVEAISGEELAEKANMKPGSIQMLLAESTGIQVQQTSATSANATIRIQGMDGRYTQLLKDGFPVYSGFASGLSIMQIPPLDLSQVEVIKGSASTLYGGGAIAGLVNMISRRPEAEPEYSFMFNGTSAKGFDASGFYASQYGKTGVTTYAAVNLQKAYDPSNTGFSAIPQFSRFTINPRLYQRLSSNQKLMVGIDASTENRLGGYMNYISGDRNESSYYERNLSKRIGSQLCYDNSLKGNTHLQIKNAFSWFDRSIDYRDHQFYGNQLLSFSELTLAGTTKGMDWVTGLNLSTEKFNQQKIQSGSKLNMHQISTGGFVQNTIKFKDWFSLEGGLRTDVVNWRSIYHEQRTEVFVLPRVSAFFRMAQYLTSRLGGGLGYKTPTIFTEDAEKIGFRNLNPIDPSKVKSEHSYGLNCDFNYRGIIADKITVSLNQLFYYTYLNNPLVLSDSSGIGSFSYANANGHIDSRGFETNLKLGYNELKLFLGYSFTDAKDHFNAIQVIKKLTPKHRINTVLMYEKEGSFRMGLEAYYFSEQLLNNGNKGQPYWVCGFMAEKKFSHFGLFINFENFTDIRQTKFSTVYSGTPDAPVFADVYAPLDGFVVNGGAKLSF</sequence>
<dbReference type="Gene3D" id="2.170.130.10">
    <property type="entry name" value="TonB-dependent receptor, plug domain"/>
    <property type="match status" value="1"/>
</dbReference>
<dbReference type="PROSITE" id="PS52016">
    <property type="entry name" value="TONB_DEPENDENT_REC_3"/>
    <property type="match status" value="1"/>
</dbReference>
<keyword evidence="6 8" id="KW-0472">Membrane</keyword>
<evidence type="ECO:0000256" key="3">
    <source>
        <dbReference type="ARBA" id="ARBA00022452"/>
    </source>
</evidence>
<keyword evidence="2 8" id="KW-0813">Transport</keyword>
<dbReference type="SUPFAM" id="SSF49464">
    <property type="entry name" value="Carboxypeptidase regulatory domain-like"/>
    <property type="match status" value="1"/>
</dbReference>
<dbReference type="Proteomes" id="UP000315971">
    <property type="component" value="Unassembled WGS sequence"/>
</dbReference>
<organism evidence="11 12">
    <name type="scientific">Solitalea koreensis</name>
    <dbReference type="NCBI Taxonomy" id="543615"/>
    <lineage>
        <taxon>Bacteria</taxon>
        <taxon>Pseudomonadati</taxon>
        <taxon>Bacteroidota</taxon>
        <taxon>Sphingobacteriia</taxon>
        <taxon>Sphingobacteriales</taxon>
        <taxon>Sphingobacteriaceae</taxon>
        <taxon>Solitalea</taxon>
    </lineage>
</organism>
<keyword evidence="12" id="KW-1185">Reference proteome</keyword>
<dbReference type="OrthoDB" id="1109239at2"/>
<dbReference type="InterPro" id="IPR012910">
    <property type="entry name" value="Plug_dom"/>
</dbReference>